<dbReference type="Proteomes" id="UP000683925">
    <property type="component" value="Unassembled WGS sequence"/>
</dbReference>
<comment type="caution">
    <text evidence="1">The sequence shown here is derived from an EMBL/GenBank/DDBJ whole genome shotgun (WGS) entry which is preliminary data.</text>
</comment>
<evidence type="ECO:0000313" key="1">
    <source>
        <dbReference type="EMBL" id="CAD8213893.1"/>
    </source>
</evidence>
<gene>
    <name evidence="1" type="ORF">POCTA_138.1.T1650016</name>
</gene>
<dbReference type="EMBL" id="CAJJDP010000168">
    <property type="protein sequence ID" value="CAD8213893.1"/>
    <property type="molecule type" value="Genomic_DNA"/>
</dbReference>
<proteinExistence type="predicted"/>
<name>A0A8S1YJW8_PAROT</name>
<organism evidence="1 2">
    <name type="scientific">Paramecium octaurelia</name>
    <dbReference type="NCBI Taxonomy" id="43137"/>
    <lineage>
        <taxon>Eukaryota</taxon>
        <taxon>Sar</taxon>
        <taxon>Alveolata</taxon>
        <taxon>Ciliophora</taxon>
        <taxon>Intramacronucleata</taxon>
        <taxon>Oligohymenophorea</taxon>
        <taxon>Peniculida</taxon>
        <taxon>Parameciidae</taxon>
        <taxon>Paramecium</taxon>
    </lineage>
</organism>
<accession>A0A8S1YJW8</accession>
<evidence type="ECO:0000313" key="2">
    <source>
        <dbReference type="Proteomes" id="UP000683925"/>
    </source>
</evidence>
<protein>
    <submittedName>
        <fullName evidence="1">Uncharacterized protein</fullName>
    </submittedName>
</protein>
<reference evidence="1" key="1">
    <citation type="submission" date="2021-01" db="EMBL/GenBank/DDBJ databases">
        <authorList>
            <consortium name="Genoscope - CEA"/>
            <person name="William W."/>
        </authorList>
    </citation>
    <scope>NUCLEOTIDE SEQUENCE</scope>
</reference>
<sequence length="95" mass="11025">MLYLSLLTRTKKIPDSEFRRPSIPNFFFVASSLCKIYLQMHFIVLAYQENCGSSTVLLDSFCLLRCTCLIFQLRPPIQPLWCAFPIFQPISLSSR</sequence>
<keyword evidence="2" id="KW-1185">Reference proteome</keyword>
<dbReference type="AlphaFoldDB" id="A0A8S1YJW8"/>